<organism evidence="1 2">
    <name type="scientific">Tumebacillus avium</name>
    <dbReference type="NCBI Taxonomy" id="1903704"/>
    <lineage>
        <taxon>Bacteria</taxon>
        <taxon>Bacillati</taxon>
        <taxon>Bacillota</taxon>
        <taxon>Bacilli</taxon>
        <taxon>Bacillales</taxon>
        <taxon>Alicyclobacillaceae</taxon>
        <taxon>Tumebacillus</taxon>
    </lineage>
</organism>
<protein>
    <submittedName>
        <fullName evidence="1">Uncharacterized protein</fullName>
    </submittedName>
</protein>
<dbReference type="KEGG" id="tum:CBW65_23770"/>
<accession>A0A1Y0IST5</accession>
<sequence>MAEGSGKTKIKELKLELFLDDALRCGLQDLLDGQRDTLEVDYVYFRHLLVEELKHEGLRISQLKVPVGRITKLKIRAARG</sequence>
<proteinExistence type="predicted"/>
<dbReference type="OrthoDB" id="2382098at2"/>
<keyword evidence="2" id="KW-1185">Reference proteome</keyword>
<dbReference type="Proteomes" id="UP000195437">
    <property type="component" value="Chromosome"/>
</dbReference>
<name>A0A1Y0IST5_9BACL</name>
<dbReference type="RefSeq" id="WP_087459034.1">
    <property type="nucleotide sequence ID" value="NZ_CP021434.1"/>
</dbReference>
<dbReference type="AlphaFoldDB" id="A0A1Y0IST5"/>
<evidence type="ECO:0000313" key="2">
    <source>
        <dbReference type="Proteomes" id="UP000195437"/>
    </source>
</evidence>
<dbReference type="EMBL" id="CP021434">
    <property type="protein sequence ID" value="ARU63702.1"/>
    <property type="molecule type" value="Genomic_DNA"/>
</dbReference>
<evidence type="ECO:0000313" key="1">
    <source>
        <dbReference type="EMBL" id="ARU63702.1"/>
    </source>
</evidence>
<gene>
    <name evidence="1" type="ORF">CBW65_23770</name>
</gene>
<reference evidence="2" key="1">
    <citation type="submission" date="2017-05" db="EMBL/GenBank/DDBJ databases">
        <authorList>
            <person name="Sung H."/>
        </authorList>
    </citation>
    <scope>NUCLEOTIDE SEQUENCE [LARGE SCALE GENOMIC DNA]</scope>
    <source>
        <strain evidence="2">AR23208</strain>
    </source>
</reference>